<dbReference type="Proteomes" id="UP000316270">
    <property type="component" value="Chromosome 10"/>
</dbReference>
<proteinExistence type="predicted"/>
<reference evidence="1 2" key="1">
    <citation type="submission" date="2019-07" db="EMBL/GenBank/DDBJ databases">
        <title>Finished genome of Venturia effusa.</title>
        <authorList>
            <person name="Young C.A."/>
            <person name="Cox M.P."/>
            <person name="Ganley A.R.D."/>
            <person name="David W.J."/>
        </authorList>
    </citation>
    <scope>NUCLEOTIDE SEQUENCE [LARGE SCALE GENOMIC DNA]</scope>
    <source>
        <strain evidence="2">albino</strain>
    </source>
</reference>
<accession>A0A517LEH2</accession>
<dbReference type="STRING" id="50376.A0A517LEH2"/>
<sequence length="357" mass="40797">MLTKATIKSYHQDIPTAVTHTPSTNLQAHESYNQRHISECHAYAFCEFPSSRRLQSGHTGSCYTYTVDEPPSSRKLQSKTYQLVSHIYWLQNFKLTRTTVKTYQQPRLNAKMGLINKKTTPPSPAPASASKKMPCSIADLQQNKSVWYKIHVLIYDLRHFHEADMSYDRLAQVADRSYIDAPYFTPKEAEMVRNTRVRGKKTLEMVVEKTLMEGLEKWKKGSVESGDCAARDLAPVLERLFGIDPMRLDRDTMFLALMGAYGLRSIRSTAFSYPSPREHIQLGATHDPVGCSRNIAVSSTDEIRYTIQLEIRQRISNQEILEEIDNLTVHVPQARSAYNHTRLSTSVQRFSGHVINR</sequence>
<evidence type="ECO:0000313" key="2">
    <source>
        <dbReference type="Proteomes" id="UP000316270"/>
    </source>
</evidence>
<dbReference type="AlphaFoldDB" id="A0A517LEH2"/>
<gene>
    <name evidence="1" type="ORF">FKW77_008426</name>
</gene>
<organism evidence="1 2">
    <name type="scientific">Venturia effusa</name>
    <dbReference type="NCBI Taxonomy" id="50376"/>
    <lineage>
        <taxon>Eukaryota</taxon>
        <taxon>Fungi</taxon>
        <taxon>Dikarya</taxon>
        <taxon>Ascomycota</taxon>
        <taxon>Pezizomycotina</taxon>
        <taxon>Dothideomycetes</taxon>
        <taxon>Pleosporomycetidae</taxon>
        <taxon>Venturiales</taxon>
        <taxon>Venturiaceae</taxon>
        <taxon>Venturia</taxon>
    </lineage>
</organism>
<evidence type="ECO:0000313" key="1">
    <source>
        <dbReference type="EMBL" id="QDS73976.1"/>
    </source>
</evidence>
<dbReference type="EMBL" id="CP042194">
    <property type="protein sequence ID" value="QDS73976.1"/>
    <property type="molecule type" value="Genomic_DNA"/>
</dbReference>
<protein>
    <submittedName>
        <fullName evidence="1">Uncharacterized protein</fullName>
    </submittedName>
</protein>
<name>A0A517LEH2_9PEZI</name>
<keyword evidence="2" id="KW-1185">Reference proteome</keyword>
<dbReference type="OrthoDB" id="2740448at2759"/>